<evidence type="ECO:0008006" key="3">
    <source>
        <dbReference type="Google" id="ProtNLM"/>
    </source>
</evidence>
<dbReference type="RefSeq" id="WP_006076368.1">
    <property type="nucleotide sequence ID" value="NZ_AOMD01000011.1"/>
</dbReference>
<sequence>MGQLEFDIEEERTFTAELLEDEAPRSVEAFRDFLPHESHLMHVRWSGHATWVNIDEIELPEIPRENHTVYPSRGDILLYPGYRNEKEILVPCGSTCFKSPAGELAGNHVANLDATREELVELEQGTLKDGQKKITIREV</sequence>
<dbReference type="Gene3D" id="2.40.100.20">
    <property type="match status" value="1"/>
</dbReference>
<evidence type="ECO:0000313" key="2">
    <source>
        <dbReference type="Proteomes" id="UP000011669"/>
    </source>
</evidence>
<dbReference type="Pfam" id="PF12903">
    <property type="entry name" value="DUF3830"/>
    <property type="match status" value="1"/>
</dbReference>
<gene>
    <name evidence="1" type="ORF">C449_02719</name>
</gene>
<protein>
    <recommendedName>
        <fullName evidence="3">Cyclophilin-like superfamily protein</fullName>
    </recommendedName>
</protein>
<dbReference type="OrthoDB" id="190693at2157"/>
<dbReference type="PATRIC" id="fig|1227455.4.peg.554"/>
<reference evidence="1 2" key="1">
    <citation type="journal article" date="2014" name="PLoS Genet.">
        <title>Phylogenetically driven sequencing of extremely halophilic archaea reveals strategies for static and dynamic osmo-response.</title>
        <authorList>
            <person name="Becker E.A."/>
            <person name="Seitzer P.M."/>
            <person name="Tritt A."/>
            <person name="Larsen D."/>
            <person name="Krusor M."/>
            <person name="Yao A.I."/>
            <person name="Wu D."/>
            <person name="Madern D."/>
            <person name="Eisen J.A."/>
            <person name="Darling A.E."/>
            <person name="Facciotti M.T."/>
        </authorList>
    </citation>
    <scope>NUCLEOTIDE SEQUENCE [LARGE SCALE GENOMIC DNA]</scope>
    <source>
        <strain evidence="1 2">DSM 5350</strain>
    </source>
</reference>
<keyword evidence="2" id="KW-1185">Reference proteome</keyword>
<name>M0MMJ3_9EURY</name>
<dbReference type="STRING" id="1227455.C449_02719"/>
<organism evidence="1 2">
    <name type="scientific">Halococcus saccharolyticus DSM 5350</name>
    <dbReference type="NCBI Taxonomy" id="1227455"/>
    <lineage>
        <taxon>Archaea</taxon>
        <taxon>Methanobacteriati</taxon>
        <taxon>Methanobacteriota</taxon>
        <taxon>Stenosarchaea group</taxon>
        <taxon>Halobacteria</taxon>
        <taxon>Halobacteriales</taxon>
        <taxon>Halococcaceae</taxon>
        <taxon>Halococcus</taxon>
    </lineage>
</organism>
<evidence type="ECO:0000313" key="1">
    <source>
        <dbReference type="EMBL" id="EMA46912.1"/>
    </source>
</evidence>
<dbReference type="AlphaFoldDB" id="M0MMJ3"/>
<comment type="caution">
    <text evidence="1">The sequence shown here is derived from an EMBL/GenBank/DDBJ whole genome shotgun (WGS) entry which is preliminary data.</text>
</comment>
<dbReference type="InParanoid" id="M0MMJ3"/>
<dbReference type="EMBL" id="AOMD01000011">
    <property type="protein sequence ID" value="EMA46912.1"/>
    <property type="molecule type" value="Genomic_DNA"/>
</dbReference>
<dbReference type="Proteomes" id="UP000011669">
    <property type="component" value="Unassembled WGS sequence"/>
</dbReference>
<accession>M0MMJ3</accession>
<proteinExistence type="predicted"/>
<dbReference type="InterPro" id="IPR024532">
    <property type="entry name" value="DUF3830"/>
</dbReference>